<dbReference type="PANTHER" id="PTHR45458">
    <property type="entry name" value="SHORT-CHAIN DEHYDROGENASE/REDUCTASE SDR"/>
    <property type="match status" value="1"/>
</dbReference>
<dbReference type="SUPFAM" id="SSF51735">
    <property type="entry name" value="NAD(P)-binding Rossmann-fold domains"/>
    <property type="match status" value="1"/>
</dbReference>
<gene>
    <name evidence="1" type="ORF">DFK10_04855</name>
</gene>
<proteinExistence type="predicted"/>
<name>A0A2V1P4Y8_9RHOB</name>
<sequence>MKRALVIGASGGIGAALAAELETRDYAVTGLSRSVDGLDVTDAASVERHLGALEGPFDAIFVAVGTLADGGAPEKSLSAIEPAQMARVHMVNAIGPALVLAHVERLLPREGRSTVGVLSARVGSIGDNRMGGWYSYRASKAAVNQVIHGAAIEIGRKRKEAVIAALHPGTVETAFTAGYPGHSKVSPEEAARNLCDVMAGLERTQSGGFFDYAGKEIPW</sequence>
<dbReference type="PANTHER" id="PTHR45458:SF1">
    <property type="entry name" value="SHORT CHAIN DEHYDROGENASE"/>
    <property type="match status" value="1"/>
</dbReference>
<organism evidence="1 2">
    <name type="scientific">Salibaculum griseiflavum</name>
    <dbReference type="NCBI Taxonomy" id="1914409"/>
    <lineage>
        <taxon>Bacteria</taxon>
        <taxon>Pseudomonadati</taxon>
        <taxon>Pseudomonadota</taxon>
        <taxon>Alphaproteobacteria</taxon>
        <taxon>Rhodobacterales</taxon>
        <taxon>Roseobacteraceae</taxon>
        <taxon>Salibaculum</taxon>
    </lineage>
</organism>
<dbReference type="OrthoDB" id="9785826at2"/>
<protein>
    <submittedName>
        <fullName evidence="1">C factor, cell signaling protein</fullName>
    </submittedName>
</protein>
<evidence type="ECO:0000313" key="2">
    <source>
        <dbReference type="Proteomes" id="UP000245293"/>
    </source>
</evidence>
<dbReference type="Gene3D" id="3.40.50.720">
    <property type="entry name" value="NAD(P)-binding Rossmann-like Domain"/>
    <property type="match status" value="1"/>
</dbReference>
<evidence type="ECO:0000313" key="1">
    <source>
        <dbReference type="EMBL" id="PWG17559.1"/>
    </source>
</evidence>
<reference evidence="2" key="1">
    <citation type="submission" date="2018-05" db="EMBL/GenBank/DDBJ databases">
        <authorList>
            <person name="Du Z."/>
            <person name="Wang X."/>
        </authorList>
    </citation>
    <scope>NUCLEOTIDE SEQUENCE [LARGE SCALE GENOMIC DNA]</scope>
    <source>
        <strain evidence="2">WDS4C29</strain>
    </source>
</reference>
<dbReference type="InterPro" id="IPR036291">
    <property type="entry name" value="NAD(P)-bd_dom_sf"/>
</dbReference>
<dbReference type="AlphaFoldDB" id="A0A2V1P4Y8"/>
<accession>A0A2V1P4Y8</accession>
<dbReference type="InterPro" id="IPR002347">
    <property type="entry name" value="SDR_fam"/>
</dbReference>
<dbReference type="EMBL" id="QETF01000004">
    <property type="protein sequence ID" value="PWG17559.1"/>
    <property type="molecule type" value="Genomic_DNA"/>
</dbReference>
<dbReference type="InterPro" id="IPR052184">
    <property type="entry name" value="SDR_enzymes"/>
</dbReference>
<comment type="caution">
    <text evidence="1">The sequence shown here is derived from an EMBL/GenBank/DDBJ whole genome shotgun (WGS) entry which is preliminary data.</text>
</comment>
<dbReference type="PRINTS" id="PR00081">
    <property type="entry name" value="GDHRDH"/>
</dbReference>
<dbReference type="Proteomes" id="UP000245293">
    <property type="component" value="Unassembled WGS sequence"/>
</dbReference>
<keyword evidence="2" id="KW-1185">Reference proteome</keyword>
<dbReference type="RefSeq" id="WP_109387186.1">
    <property type="nucleotide sequence ID" value="NZ_QETF01000004.1"/>
</dbReference>
<dbReference type="GO" id="GO:0016616">
    <property type="term" value="F:oxidoreductase activity, acting on the CH-OH group of donors, NAD or NADP as acceptor"/>
    <property type="evidence" value="ECO:0007669"/>
    <property type="project" value="TreeGrafter"/>
</dbReference>
<dbReference type="Pfam" id="PF13561">
    <property type="entry name" value="adh_short_C2"/>
    <property type="match status" value="1"/>
</dbReference>